<sequence>MRVNASKTKLLVLSRSPDRYAVQMNGEAAEQVEKFLYLWVTFPGDAAECGGGLCREMEIEIKIEFEIEATISVAELVVVVCFVFVPLPSAGRSECLPEGVEIDMRWADTQAQLHFAQSLACRSMLSTTAATTFK</sequence>
<name>A0A183IZB8_9BILA</name>
<protein>
    <submittedName>
        <fullName evidence="1 3">Uncharacterized protein</fullName>
    </submittedName>
</protein>
<dbReference type="WBParaSite" id="SBAD_0000929101-mRNA-1">
    <property type="protein sequence ID" value="SBAD_0000929101-mRNA-1"/>
    <property type="gene ID" value="SBAD_0000929101"/>
</dbReference>
<reference evidence="1 2" key="2">
    <citation type="submission" date="2018-11" db="EMBL/GenBank/DDBJ databases">
        <authorList>
            <consortium name="Pathogen Informatics"/>
        </authorList>
    </citation>
    <scope>NUCLEOTIDE SEQUENCE [LARGE SCALE GENOMIC DNA]</scope>
</reference>
<reference evidence="3" key="1">
    <citation type="submission" date="2016-06" db="UniProtKB">
        <authorList>
            <consortium name="WormBaseParasite"/>
        </authorList>
    </citation>
    <scope>IDENTIFICATION</scope>
</reference>
<evidence type="ECO:0000313" key="3">
    <source>
        <dbReference type="WBParaSite" id="SBAD_0000929101-mRNA-1"/>
    </source>
</evidence>
<keyword evidence="2" id="KW-1185">Reference proteome</keyword>
<dbReference type="AlphaFoldDB" id="A0A183IZB8"/>
<evidence type="ECO:0000313" key="1">
    <source>
        <dbReference type="EMBL" id="VDP20368.1"/>
    </source>
</evidence>
<accession>A0A183IZB8</accession>
<gene>
    <name evidence="1" type="ORF">SBAD_LOCUS8966</name>
</gene>
<organism evidence="3">
    <name type="scientific">Soboliphyme baturini</name>
    <dbReference type="NCBI Taxonomy" id="241478"/>
    <lineage>
        <taxon>Eukaryota</taxon>
        <taxon>Metazoa</taxon>
        <taxon>Ecdysozoa</taxon>
        <taxon>Nematoda</taxon>
        <taxon>Enoplea</taxon>
        <taxon>Dorylaimia</taxon>
        <taxon>Dioctophymatida</taxon>
        <taxon>Dioctophymatoidea</taxon>
        <taxon>Soboliphymatidae</taxon>
        <taxon>Soboliphyme</taxon>
    </lineage>
</organism>
<evidence type="ECO:0000313" key="2">
    <source>
        <dbReference type="Proteomes" id="UP000270296"/>
    </source>
</evidence>
<dbReference type="Proteomes" id="UP000270296">
    <property type="component" value="Unassembled WGS sequence"/>
</dbReference>
<proteinExistence type="predicted"/>
<dbReference type="EMBL" id="UZAM01012163">
    <property type="protein sequence ID" value="VDP20368.1"/>
    <property type="molecule type" value="Genomic_DNA"/>
</dbReference>
<dbReference type="OrthoDB" id="425681at2759"/>